<dbReference type="GO" id="GO:0006508">
    <property type="term" value="P:proteolysis"/>
    <property type="evidence" value="ECO:0007669"/>
    <property type="project" value="InterPro"/>
</dbReference>
<dbReference type="EMBL" id="JACEFO010001629">
    <property type="protein sequence ID" value="KAF8727969.1"/>
    <property type="molecule type" value="Genomic_DNA"/>
</dbReference>
<dbReference type="InterPro" id="IPR041469">
    <property type="entry name" value="Subtilisin-like_FN3"/>
</dbReference>
<comment type="caution">
    <text evidence="4">The sequence shown here is derived from an EMBL/GenBank/DDBJ whole genome shotgun (WGS) entry which is preliminary data.</text>
</comment>
<accession>A0A835F4Q1</accession>
<name>A0A835F4Q1_9POAL</name>
<dbReference type="Gene3D" id="3.40.50.200">
    <property type="entry name" value="Peptidase S8/S53 domain"/>
    <property type="match status" value="1"/>
</dbReference>
<dbReference type="Pfam" id="PF17766">
    <property type="entry name" value="fn3_6"/>
    <property type="match status" value="1"/>
</dbReference>
<keyword evidence="2" id="KW-0732">Signal</keyword>
<organism evidence="4 5">
    <name type="scientific">Digitaria exilis</name>
    <dbReference type="NCBI Taxonomy" id="1010633"/>
    <lineage>
        <taxon>Eukaryota</taxon>
        <taxon>Viridiplantae</taxon>
        <taxon>Streptophyta</taxon>
        <taxon>Embryophyta</taxon>
        <taxon>Tracheophyta</taxon>
        <taxon>Spermatophyta</taxon>
        <taxon>Magnoliopsida</taxon>
        <taxon>Liliopsida</taxon>
        <taxon>Poales</taxon>
        <taxon>Poaceae</taxon>
        <taxon>PACMAD clade</taxon>
        <taxon>Panicoideae</taxon>
        <taxon>Panicodae</taxon>
        <taxon>Paniceae</taxon>
        <taxon>Anthephorinae</taxon>
        <taxon>Digitaria</taxon>
    </lineage>
</organism>
<dbReference type="GO" id="GO:0004252">
    <property type="term" value="F:serine-type endopeptidase activity"/>
    <property type="evidence" value="ECO:0007669"/>
    <property type="project" value="InterPro"/>
</dbReference>
<dbReference type="AlphaFoldDB" id="A0A835F4Q1"/>
<dbReference type="PANTHER" id="PTHR10795">
    <property type="entry name" value="PROPROTEIN CONVERTASE SUBTILISIN/KEXIN"/>
    <property type="match status" value="1"/>
</dbReference>
<evidence type="ECO:0000313" key="4">
    <source>
        <dbReference type="EMBL" id="KAF8727969.1"/>
    </source>
</evidence>
<evidence type="ECO:0000256" key="1">
    <source>
        <dbReference type="ARBA" id="ARBA00011073"/>
    </source>
</evidence>
<protein>
    <recommendedName>
        <fullName evidence="3">Subtilisin-like protease fibronectin type-III domain-containing protein</fullName>
    </recommendedName>
</protein>
<feature type="domain" description="Subtilisin-like protease fibronectin type-III" evidence="3">
    <location>
        <begin position="60"/>
        <end position="149"/>
    </location>
</feature>
<proteinExistence type="inferred from homology"/>
<evidence type="ECO:0000256" key="2">
    <source>
        <dbReference type="ARBA" id="ARBA00022729"/>
    </source>
</evidence>
<dbReference type="InterPro" id="IPR045051">
    <property type="entry name" value="SBT"/>
</dbReference>
<dbReference type="Proteomes" id="UP000636709">
    <property type="component" value="Unassembled WGS sequence"/>
</dbReference>
<comment type="similarity">
    <text evidence="1">Belongs to the peptidase S8 family.</text>
</comment>
<evidence type="ECO:0000259" key="3">
    <source>
        <dbReference type="Pfam" id="PF17766"/>
    </source>
</evidence>
<keyword evidence="5" id="KW-1185">Reference proteome</keyword>
<sequence>MPIQAEVVIRKLADPFDYGGAHMNPDRAVDPGLVYDIDPKEYTKFFTCTLGPKDDCSSYTVPYLRNPVTVWCTVTNVGPLRATYRAAAEASVGVNIAVNPLVINFKKGSTSATFKVTFTARHRIQGCYIFGSLTWFDGRNHSVSIPIAVRTVI</sequence>
<reference evidence="4" key="1">
    <citation type="submission" date="2020-07" db="EMBL/GenBank/DDBJ databases">
        <title>Genome sequence and genetic diversity analysis of an under-domesticated orphan crop, white fonio (Digitaria exilis).</title>
        <authorList>
            <person name="Bennetzen J.L."/>
            <person name="Chen S."/>
            <person name="Ma X."/>
            <person name="Wang X."/>
            <person name="Yssel A.E.J."/>
            <person name="Chaluvadi S.R."/>
            <person name="Johnson M."/>
            <person name="Gangashetty P."/>
            <person name="Hamidou F."/>
            <person name="Sanogo M.D."/>
            <person name="Zwaenepoel A."/>
            <person name="Wallace J."/>
            <person name="Van De Peer Y."/>
            <person name="Van Deynze A."/>
        </authorList>
    </citation>
    <scope>NUCLEOTIDE SEQUENCE</scope>
    <source>
        <tissue evidence="4">Leaves</tissue>
    </source>
</reference>
<evidence type="ECO:0000313" key="5">
    <source>
        <dbReference type="Proteomes" id="UP000636709"/>
    </source>
</evidence>
<dbReference type="OrthoDB" id="778844at2759"/>
<gene>
    <name evidence="4" type="ORF">HU200_018541</name>
</gene>
<dbReference type="Gene3D" id="2.60.40.2310">
    <property type="match status" value="1"/>
</dbReference>
<dbReference type="InterPro" id="IPR036852">
    <property type="entry name" value="Peptidase_S8/S53_dom_sf"/>
</dbReference>